<feature type="transmembrane region" description="Helical" evidence="1">
    <location>
        <begin position="256"/>
        <end position="275"/>
    </location>
</feature>
<keyword evidence="1" id="KW-1133">Transmembrane helix</keyword>
<dbReference type="Proteomes" id="UP000011867">
    <property type="component" value="Chromosome"/>
</dbReference>
<dbReference type="EMBL" id="HF582854">
    <property type="protein sequence ID" value="CCQ37691.1"/>
    <property type="molecule type" value="Genomic_DNA"/>
</dbReference>
<dbReference type="InterPro" id="IPR018677">
    <property type="entry name" value="DUF2157"/>
</dbReference>
<keyword evidence="4" id="KW-1185">Reference proteome</keyword>
<evidence type="ECO:0000259" key="2">
    <source>
        <dbReference type="Pfam" id="PF09925"/>
    </source>
</evidence>
<feature type="transmembrane region" description="Helical" evidence="1">
    <location>
        <begin position="41"/>
        <end position="62"/>
    </location>
</feature>
<feature type="transmembrane region" description="Helical" evidence="1">
    <location>
        <begin position="333"/>
        <end position="354"/>
    </location>
</feature>
<organism evidence="3 4">
    <name type="scientific">Natronomonas moolapensis (strain DSM 18674 / CECT 7526 / JCM 14361 / 8.8.11)</name>
    <dbReference type="NCBI Taxonomy" id="268739"/>
    <lineage>
        <taxon>Archaea</taxon>
        <taxon>Methanobacteriati</taxon>
        <taxon>Methanobacteriota</taxon>
        <taxon>Stenosarchaea group</taxon>
        <taxon>Halobacteria</taxon>
        <taxon>Halobacteriales</taxon>
        <taxon>Natronomonadaceae</taxon>
        <taxon>Natronomonas</taxon>
    </lineage>
</organism>
<keyword evidence="1" id="KW-0812">Transmembrane</keyword>
<dbReference type="RefSeq" id="WP_015410428.1">
    <property type="nucleotide sequence ID" value="NC_020388.1"/>
</dbReference>
<dbReference type="eggNOG" id="arCOG14716">
    <property type="taxonomic scope" value="Archaea"/>
</dbReference>
<accession>M1XTC4</accession>
<dbReference type="Pfam" id="PF09925">
    <property type="entry name" value="DUF2157"/>
    <property type="match status" value="1"/>
</dbReference>
<proteinExistence type="predicted"/>
<feature type="transmembrane region" description="Helical" evidence="1">
    <location>
        <begin position="226"/>
        <end position="247"/>
    </location>
</feature>
<feature type="transmembrane region" description="Helical" evidence="1">
    <location>
        <begin position="124"/>
        <end position="143"/>
    </location>
</feature>
<gene>
    <name evidence="3" type="ordered locus">Nmlp_3568</name>
</gene>
<feature type="transmembrane region" description="Helical" evidence="1">
    <location>
        <begin position="74"/>
        <end position="92"/>
    </location>
</feature>
<evidence type="ECO:0000256" key="1">
    <source>
        <dbReference type="SAM" id="Phobius"/>
    </source>
</evidence>
<feature type="transmembrane region" description="Helical" evidence="1">
    <location>
        <begin position="196"/>
        <end position="214"/>
    </location>
</feature>
<reference evidence="3 4" key="1">
    <citation type="journal article" date="2013" name="Genome Announc.">
        <title>Genome of the haloarchaeon Natronomonas moolapensis, a neutrophilic member of a previously haloalkaliphilic genus.</title>
        <authorList>
            <person name="Dyall-Smith M.L."/>
            <person name="Pfeiffer F."/>
            <person name="Oberwinkler T."/>
            <person name="Klee K."/>
            <person name="Rampp M."/>
            <person name="Palm P."/>
            <person name="Gross K."/>
            <person name="Schuster S.C."/>
            <person name="Oesterhelt D."/>
        </authorList>
    </citation>
    <scope>NUCLEOTIDE SEQUENCE [LARGE SCALE GENOMIC DNA]</scope>
    <source>
        <strain evidence="4">DSM 18674 / JCM 14361 / 8.8.11</strain>
    </source>
</reference>
<feature type="transmembrane region" description="Helical" evidence="1">
    <location>
        <begin position="99"/>
        <end position="118"/>
    </location>
</feature>
<dbReference type="STRING" id="268739.Nmlp_3568"/>
<sequence length="367" mass="36964">MDPDALQAEVEKWVRDGIITEQQAETILERYETERPGRSRVVIALSAVGSALVFVGLVWFLATSWADLPTAAQVVVLLAAPGLAYLGGAVAARRSLPRAGLALSLLGAVLTGPSLFLLADLAAVDVATVWLLLGWTAVALPTGHALGSRAGTGIGLAVLAGLVLELTDPGDPTAPLSLLGVGLFGSAGFQRDRVGWAYRAVGATFALVGLLALTTREGRFGGFDPGASATLGVLAVGAFAAVGWLGLGRDRAGGRWAATALAAIVAGTGTALAAPETVPNAAAVGIAHLCAVATIAATGYYGYARGARRFVDLAAIAALAQTLSFVATTVVDALSGAIALVVAGTILIVAGVGLERGRRSILARTGD</sequence>
<dbReference type="GeneID" id="14651949"/>
<protein>
    <submittedName>
        <fullName evidence="3">DUF2157 domain protein</fullName>
    </submittedName>
</protein>
<dbReference type="HOGENOM" id="CLU_755706_0_0_2"/>
<feature type="transmembrane region" description="Helical" evidence="1">
    <location>
        <begin position="281"/>
        <end position="303"/>
    </location>
</feature>
<name>M1XTC4_NATM8</name>
<dbReference type="KEGG" id="nmo:Nmlp_3568"/>
<dbReference type="AlphaFoldDB" id="M1XTC4"/>
<evidence type="ECO:0000313" key="4">
    <source>
        <dbReference type="Proteomes" id="UP000011867"/>
    </source>
</evidence>
<dbReference type="OrthoDB" id="137285at2157"/>
<keyword evidence="1" id="KW-0472">Membrane</keyword>
<evidence type="ECO:0000313" key="3">
    <source>
        <dbReference type="EMBL" id="CCQ37691.1"/>
    </source>
</evidence>
<feature type="transmembrane region" description="Helical" evidence="1">
    <location>
        <begin position="310"/>
        <end position="327"/>
    </location>
</feature>
<feature type="domain" description="DUF2157" evidence="2">
    <location>
        <begin position="11"/>
        <end position="149"/>
    </location>
</feature>